<name>A0A5J4WNC8_9EUKA</name>
<accession>A0A5J4WNC8</accession>
<proteinExistence type="predicted"/>
<gene>
    <name evidence="2" type="ORF">EZS28_008339</name>
</gene>
<evidence type="ECO:0000256" key="1">
    <source>
        <dbReference type="SAM" id="MobiDB-lite"/>
    </source>
</evidence>
<dbReference type="AlphaFoldDB" id="A0A5J4WNC8"/>
<evidence type="ECO:0000313" key="2">
    <source>
        <dbReference type="EMBL" id="KAA6396136.1"/>
    </source>
</evidence>
<sequence length="375" mass="40273">MKYSKRGGNSAGVMLQNEDYQLFKVNDNALVYAANNQIIDGQASDFALKIAADVNQLQFTIGSIDSDIVGVKNDIITIQQELARQQHFRGYYLLNTVIIALPDSADGDFAFSAESGTVWMYDTSWYNSGQVVPDQITPASDATPQADSGTGSAGTSTEYARGDYQHPLQINDQIPPLDSSTGTARASTAYSRADHSHILNVSHNVPVVDGTASVGTSAAYARSDHKHPLNVEPNSANVPLVKATAAAMGTSQYYSRNDHVHPQQLTYDRNITATKFIKIGGTANDILLADGSTKQNSIASRLNQVIDTEQYVKLCTGDSTVRAIDGQWSTFAPPSSSTNNPQSLVIAVASQTRDNSRGLQISAVGNTFTFNGRVL</sequence>
<organism evidence="2 3">
    <name type="scientific">Streblomastix strix</name>
    <dbReference type="NCBI Taxonomy" id="222440"/>
    <lineage>
        <taxon>Eukaryota</taxon>
        <taxon>Metamonada</taxon>
        <taxon>Preaxostyla</taxon>
        <taxon>Oxymonadida</taxon>
        <taxon>Streblomastigidae</taxon>
        <taxon>Streblomastix</taxon>
    </lineage>
</organism>
<protein>
    <submittedName>
        <fullName evidence="2">Uncharacterized protein</fullName>
    </submittedName>
</protein>
<comment type="caution">
    <text evidence="2">The sequence shown here is derived from an EMBL/GenBank/DDBJ whole genome shotgun (WGS) entry which is preliminary data.</text>
</comment>
<feature type="region of interest" description="Disordered" evidence="1">
    <location>
        <begin position="135"/>
        <end position="159"/>
    </location>
</feature>
<dbReference type="EMBL" id="SNRW01001507">
    <property type="protein sequence ID" value="KAA6396136.1"/>
    <property type="molecule type" value="Genomic_DNA"/>
</dbReference>
<feature type="compositionally biased region" description="Polar residues" evidence="1">
    <location>
        <begin position="137"/>
        <end position="158"/>
    </location>
</feature>
<reference evidence="2 3" key="1">
    <citation type="submission" date="2019-03" db="EMBL/GenBank/DDBJ databases">
        <title>Single cell metagenomics reveals metabolic interactions within the superorganism composed of flagellate Streblomastix strix and complex community of Bacteroidetes bacteria on its surface.</title>
        <authorList>
            <person name="Treitli S.C."/>
            <person name="Kolisko M."/>
            <person name="Husnik F."/>
            <person name="Keeling P."/>
            <person name="Hampl V."/>
        </authorList>
    </citation>
    <scope>NUCLEOTIDE SEQUENCE [LARGE SCALE GENOMIC DNA]</scope>
    <source>
        <strain evidence="2">ST1C</strain>
    </source>
</reference>
<evidence type="ECO:0000313" key="3">
    <source>
        <dbReference type="Proteomes" id="UP000324800"/>
    </source>
</evidence>
<dbReference type="Proteomes" id="UP000324800">
    <property type="component" value="Unassembled WGS sequence"/>
</dbReference>